<protein>
    <submittedName>
        <fullName evidence="1">Uncharacterized protein</fullName>
    </submittedName>
</protein>
<comment type="caution">
    <text evidence="1">The sequence shown here is derived from an EMBL/GenBank/DDBJ whole genome shotgun (WGS) entry which is preliminary data.</text>
</comment>
<name>A0ACB7SYA2_HYAAI</name>
<evidence type="ECO:0000313" key="2">
    <source>
        <dbReference type="Proteomes" id="UP000821845"/>
    </source>
</evidence>
<evidence type="ECO:0000313" key="1">
    <source>
        <dbReference type="EMBL" id="KAH6939931.1"/>
    </source>
</evidence>
<accession>A0ACB7SYA2</accession>
<organism evidence="1 2">
    <name type="scientific">Hyalomma asiaticum</name>
    <name type="common">Tick</name>
    <dbReference type="NCBI Taxonomy" id="266040"/>
    <lineage>
        <taxon>Eukaryota</taxon>
        <taxon>Metazoa</taxon>
        <taxon>Ecdysozoa</taxon>
        <taxon>Arthropoda</taxon>
        <taxon>Chelicerata</taxon>
        <taxon>Arachnida</taxon>
        <taxon>Acari</taxon>
        <taxon>Parasitiformes</taxon>
        <taxon>Ixodida</taxon>
        <taxon>Ixodoidea</taxon>
        <taxon>Ixodidae</taxon>
        <taxon>Hyalomminae</taxon>
        <taxon>Hyalomma</taxon>
    </lineage>
</organism>
<gene>
    <name evidence="1" type="ORF">HPB50_022669</name>
</gene>
<proteinExistence type="predicted"/>
<dbReference type="Proteomes" id="UP000821845">
    <property type="component" value="Chromosome 2"/>
</dbReference>
<reference evidence="1" key="1">
    <citation type="submission" date="2020-05" db="EMBL/GenBank/DDBJ databases">
        <title>Large-scale comparative analyses of tick genomes elucidate their genetic diversity and vector capacities.</title>
        <authorList>
            <person name="Jia N."/>
            <person name="Wang J."/>
            <person name="Shi W."/>
            <person name="Du L."/>
            <person name="Sun Y."/>
            <person name="Zhan W."/>
            <person name="Jiang J."/>
            <person name="Wang Q."/>
            <person name="Zhang B."/>
            <person name="Ji P."/>
            <person name="Sakyi L.B."/>
            <person name="Cui X."/>
            <person name="Yuan T."/>
            <person name="Jiang B."/>
            <person name="Yang W."/>
            <person name="Lam T.T.-Y."/>
            <person name="Chang Q."/>
            <person name="Ding S."/>
            <person name="Wang X."/>
            <person name="Zhu J."/>
            <person name="Ruan X."/>
            <person name="Zhao L."/>
            <person name="Wei J."/>
            <person name="Que T."/>
            <person name="Du C."/>
            <person name="Cheng J."/>
            <person name="Dai P."/>
            <person name="Han X."/>
            <person name="Huang E."/>
            <person name="Gao Y."/>
            <person name="Liu J."/>
            <person name="Shao H."/>
            <person name="Ye R."/>
            <person name="Li L."/>
            <person name="Wei W."/>
            <person name="Wang X."/>
            <person name="Wang C."/>
            <person name="Yang T."/>
            <person name="Huo Q."/>
            <person name="Li W."/>
            <person name="Guo W."/>
            <person name="Chen H."/>
            <person name="Zhou L."/>
            <person name="Ni X."/>
            <person name="Tian J."/>
            <person name="Zhou Y."/>
            <person name="Sheng Y."/>
            <person name="Liu T."/>
            <person name="Pan Y."/>
            <person name="Xia L."/>
            <person name="Li J."/>
            <person name="Zhao F."/>
            <person name="Cao W."/>
        </authorList>
    </citation>
    <scope>NUCLEOTIDE SEQUENCE</scope>
    <source>
        <strain evidence="1">Hyas-2018</strain>
    </source>
</reference>
<dbReference type="EMBL" id="CM023482">
    <property type="protein sequence ID" value="KAH6939931.1"/>
    <property type="molecule type" value="Genomic_DNA"/>
</dbReference>
<keyword evidence="2" id="KW-1185">Reference proteome</keyword>
<sequence length="126" mass="14543">MFRFPRNSERRKKWEAQVKRDRWHPTDSTKICEAALDDTVHKGMEVYGATLFQNAVGTSVSRFMDRLQLYISSTIIKQDDVLYVQRDGVCIGSCIAPIQVRCFQQLLEAFLSYGEVVCKVDLAFTR</sequence>